<keyword evidence="4" id="KW-1185">Reference proteome</keyword>
<reference evidence="3" key="1">
    <citation type="submission" date="2021-03" db="EMBL/GenBank/DDBJ databases">
        <title>Comparative genomics and phylogenomic investigation of the class Geoglossomycetes provide insights into ecological specialization and systematics.</title>
        <authorList>
            <person name="Melie T."/>
            <person name="Pirro S."/>
            <person name="Miller A.N."/>
            <person name="Quandt A."/>
        </authorList>
    </citation>
    <scope>NUCLEOTIDE SEQUENCE</scope>
    <source>
        <strain evidence="3">CAQ_001_2017</strain>
    </source>
</reference>
<dbReference type="PANTHER" id="PTHR21354">
    <property type="entry name" value="ZINC FINGER PROTEIN 511"/>
    <property type="match status" value="1"/>
</dbReference>
<protein>
    <recommendedName>
        <fullName evidence="2">C2H2-type domain-containing protein</fullName>
    </recommendedName>
</protein>
<accession>A0A9P8RSP2</accession>
<name>A0A9P8RSP2_9PEZI</name>
<evidence type="ECO:0000259" key="2">
    <source>
        <dbReference type="PROSITE" id="PS00028"/>
    </source>
</evidence>
<feature type="region of interest" description="Disordered" evidence="1">
    <location>
        <begin position="167"/>
        <end position="249"/>
    </location>
</feature>
<dbReference type="AlphaFoldDB" id="A0A9P8RSP2"/>
<organism evidence="3 4">
    <name type="scientific">Trichoglossum hirsutum</name>
    <dbReference type="NCBI Taxonomy" id="265104"/>
    <lineage>
        <taxon>Eukaryota</taxon>
        <taxon>Fungi</taxon>
        <taxon>Dikarya</taxon>
        <taxon>Ascomycota</taxon>
        <taxon>Pezizomycotina</taxon>
        <taxon>Geoglossomycetes</taxon>
        <taxon>Geoglossales</taxon>
        <taxon>Geoglossaceae</taxon>
        <taxon>Trichoglossum</taxon>
    </lineage>
</organism>
<dbReference type="InterPro" id="IPR039258">
    <property type="entry name" value="ZNF511"/>
</dbReference>
<proteinExistence type="predicted"/>
<dbReference type="EMBL" id="JAGHQM010000179">
    <property type="protein sequence ID" value="KAH0564782.1"/>
    <property type="molecule type" value="Genomic_DNA"/>
</dbReference>
<dbReference type="PANTHER" id="PTHR21354:SF0">
    <property type="entry name" value="ZINC FINGER PROTEIN 511"/>
    <property type="match status" value="1"/>
</dbReference>
<gene>
    <name evidence="3" type="ORF">GP486_001827</name>
</gene>
<dbReference type="InterPro" id="IPR013087">
    <property type="entry name" value="Znf_C2H2_type"/>
</dbReference>
<dbReference type="PROSITE" id="PS00028">
    <property type="entry name" value="ZINC_FINGER_C2H2_1"/>
    <property type="match status" value="1"/>
</dbReference>
<evidence type="ECO:0000313" key="3">
    <source>
        <dbReference type="EMBL" id="KAH0564782.1"/>
    </source>
</evidence>
<dbReference type="SMART" id="SM00355">
    <property type="entry name" value="ZnF_C2H2"/>
    <property type="match status" value="2"/>
</dbReference>
<dbReference type="Gene3D" id="3.30.160.60">
    <property type="entry name" value="Classic Zinc Finger"/>
    <property type="match status" value="1"/>
</dbReference>
<evidence type="ECO:0000313" key="4">
    <source>
        <dbReference type="Proteomes" id="UP000750711"/>
    </source>
</evidence>
<comment type="caution">
    <text evidence="3">The sequence shown here is derived from an EMBL/GenBank/DDBJ whole genome shotgun (WGS) entry which is preliminary data.</text>
</comment>
<evidence type="ECO:0000256" key="1">
    <source>
        <dbReference type="SAM" id="MobiDB-lite"/>
    </source>
</evidence>
<feature type="compositionally biased region" description="Low complexity" evidence="1">
    <location>
        <begin position="179"/>
        <end position="188"/>
    </location>
</feature>
<feature type="domain" description="C2H2-type" evidence="2">
    <location>
        <begin position="87"/>
        <end position="108"/>
    </location>
</feature>
<sequence>MVKRSREDSISASDTETAISGEISPVAATSPVNPLHSIKYVELDNVEANPEVTEVMRCSLPPHRQSISFTSFEAYEVHYAKAHVNRCSECRKNFPTEHFLSLHIEENHDPLNAVRKSRGEKTYACFVEDCDRKCSTPQKRRMHLIDKHMFPKDYDFRVINDGIDKRSSMLRSHHRRRNSAATQAAQIEQRARRRASLPASSTVTENAKTFEESDPNKVVGGDTQESSRQTPSEPPEPVNPLDRPDEDMLDLAKSMSALRFVPPSVRFGRGRGKVGFSQR</sequence>
<dbReference type="Proteomes" id="UP000750711">
    <property type="component" value="Unassembled WGS sequence"/>
</dbReference>